<evidence type="ECO:0000313" key="2">
    <source>
        <dbReference type="Proteomes" id="UP000594342"/>
    </source>
</evidence>
<evidence type="ECO:0000313" key="1">
    <source>
        <dbReference type="EMBL" id="VBB18842.1"/>
    </source>
</evidence>
<dbReference type="Proteomes" id="UP000594342">
    <property type="component" value="Unassembled WGS sequence"/>
</dbReference>
<reference evidence="1 2" key="1">
    <citation type="submission" date="2018-10" db="EMBL/GenBank/DDBJ databases">
        <authorList>
            <consortium name="IHU Genomes"/>
        </authorList>
    </citation>
    <scope>NUCLEOTIDE SEQUENCE [LARGE SCALE GENOMIC DNA]</scope>
    <source>
        <strain evidence="1 2">A1</strain>
    </source>
</reference>
<comment type="caution">
    <text evidence="1">The sequence shown here is derived from an EMBL/GenBank/DDBJ whole genome shotgun (WGS) entry which is preliminary data.</text>
</comment>
<keyword evidence="2" id="KW-1185">Reference proteome</keyword>
<proteinExistence type="predicted"/>
<gene>
    <name evidence="1" type="ORF">YASMINEVIRUS_1374</name>
</gene>
<protein>
    <submittedName>
        <fullName evidence="1">Uncharacterized protein</fullName>
    </submittedName>
</protein>
<accession>A0A5K0UB73</accession>
<sequence>MNQTDCRYDYYQITMKVNLSEEDSCLFSRYGQSVFSIKKADSKKDCQSCSIAVTDPSKEDPVPMQIVASIPDASILSVEVDRCDCTKATFNLLVRLPCVRQCRLFGSPNDATTEYGLIETQYQTIVKAVQLLIDGGSTFLQDELNVLKQAYVQLTKPADCSSFLKAIRAMISACIALRKELVTDAGLQDDETDPTLIAIDALLVLLQALLDSMLLNSEPNNGYFRDGKFCITSGASGFDRELVTFYVKPLDPNIVSTGVFEKCYSYEITRVPGRIFSPQRPDGNEGYIVQCANGKWIAVEPPCTRPCKQVNLALVADTLHVTFPLTKELKCLLPDFGIPGTVSNAVLGQLTTIVKIVSNCPQKFSFPAKMTFDKINCTVCLEISASYVYEYVNSSKHPYNSQFGRFGCEVFGDRAKCSDENPLVCLFGPNNDKKVSFDQCCGFFSLLSMSRKLDVVGVHKCTEKTFFSFQICTVPYKPLCVDICGCKLQTIPDVIEERLASYAFGLNSYAVQADCNYTYEFSRDIKRQT</sequence>
<name>A0A5K0UB73_9VIRU</name>
<organism evidence="1 2">
    <name type="scientific">Yasminevirus sp. GU-2018</name>
    <dbReference type="NCBI Taxonomy" id="2420051"/>
    <lineage>
        <taxon>Viruses</taxon>
        <taxon>Varidnaviria</taxon>
        <taxon>Bamfordvirae</taxon>
        <taxon>Nucleocytoviricota</taxon>
        <taxon>Megaviricetes</taxon>
        <taxon>Imitervirales</taxon>
        <taxon>Mimiviridae</taxon>
        <taxon>Klosneuvirinae</taxon>
        <taxon>Yasminevirus</taxon>
        <taxon>Yasminevirus saudimassiliense</taxon>
    </lineage>
</organism>
<dbReference type="EMBL" id="UPSH01000001">
    <property type="protein sequence ID" value="VBB18842.1"/>
    <property type="molecule type" value="Genomic_DNA"/>
</dbReference>